<keyword evidence="2" id="KW-1185">Reference proteome</keyword>
<sequence length="164" mass="17898">MSEVLLVAASSRAVQTTEQYGPRIRVNFSMLGSSRRVLNRDRREPMARYIVRLATQQTLDSASTVVVASGLLHTRLLPMSLGGSSYGRCTSRPSSPQDGEVRASLFSSTRLRLSNARTAYTDLSDCSVSHASVSSRGPAYERRNNLAADYASRIPYLALGVARI</sequence>
<name>A0A9P4H234_9PLEO</name>
<dbReference type="AlphaFoldDB" id="A0A9P4H234"/>
<evidence type="ECO:0000313" key="2">
    <source>
        <dbReference type="Proteomes" id="UP000799777"/>
    </source>
</evidence>
<reference evidence="1" key="1">
    <citation type="journal article" date="2020" name="Stud. Mycol.">
        <title>101 Dothideomycetes genomes: a test case for predicting lifestyles and emergence of pathogens.</title>
        <authorList>
            <person name="Haridas S."/>
            <person name="Albert R."/>
            <person name="Binder M."/>
            <person name="Bloem J."/>
            <person name="Labutti K."/>
            <person name="Salamov A."/>
            <person name="Andreopoulos B."/>
            <person name="Baker S."/>
            <person name="Barry K."/>
            <person name="Bills G."/>
            <person name="Bluhm B."/>
            <person name="Cannon C."/>
            <person name="Castanera R."/>
            <person name="Culley D."/>
            <person name="Daum C."/>
            <person name="Ezra D."/>
            <person name="Gonzalez J."/>
            <person name="Henrissat B."/>
            <person name="Kuo A."/>
            <person name="Liang C."/>
            <person name="Lipzen A."/>
            <person name="Lutzoni F."/>
            <person name="Magnuson J."/>
            <person name="Mondo S."/>
            <person name="Nolan M."/>
            <person name="Ohm R."/>
            <person name="Pangilinan J."/>
            <person name="Park H.-J."/>
            <person name="Ramirez L."/>
            <person name="Alfaro M."/>
            <person name="Sun H."/>
            <person name="Tritt A."/>
            <person name="Yoshinaga Y."/>
            <person name="Zwiers L.-H."/>
            <person name="Turgeon B."/>
            <person name="Goodwin S."/>
            <person name="Spatafora J."/>
            <person name="Crous P."/>
            <person name="Grigoriev I."/>
        </authorList>
    </citation>
    <scope>NUCLEOTIDE SEQUENCE</scope>
    <source>
        <strain evidence="1">CBS 110217</strain>
    </source>
</reference>
<dbReference type="EMBL" id="ML978248">
    <property type="protein sequence ID" value="KAF2026185.1"/>
    <property type="molecule type" value="Genomic_DNA"/>
</dbReference>
<evidence type="ECO:0000313" key="1">
    <source>
        <dbReference type="EMBL" id="KAF2026185.1"/>
    </source>
</evidence>
<proteinExistence type="predicted"/>
<gene>
    <name evidence="1" type="ORF">EK21DRAFT_92625</name>
</gene>
<comment type="caution">
    <text evidence="1">The sequence shown here is derived from an EMBL/GenBank/DDBJ whole genome shotgun (WGS) entry which is preliminary data.</text>
</comment>
<dbReference type="Proteomes" id="UP000799777">
    <property type="component" value="Unassembled WGS sequence"/>
</dbReference>
<accession>A0A9P4H234</accession>
<organism evidence="1 2">
    <name type="scientific">Setomelanomma holmii</name>
    <dbReference type="NCBI Taxonomy" id="210430"/>
    <lineage>
        <taxon>Eukaryota</taxon>
        <taxon>Fungi</taxon>
        <taxon>Dikarya</taxon>
        <taxon>Ascomycota</taxon>
        <taxon>Pezizomycotina</taxon>
        <taxon>Dothideomycetes</taxon>
        <taxon>Pleosporomycetidae</taxon>
        <taxon>Pleosporales</taxon>
        <taxon>Pleosporineae</taxon>
        <taxon>Phaeosphaeriaceae</taxon>
        <taxon>Setomelanomma</taxon>
    </lineage>
</organism>
<protein>
    <submittedName>
        <fullName evidence="1">Uncharacterized protein</fullName>
    </submittedName>
</protein>